<feature type="region of interest" description="Disordered" evidence="1">
    <location>
        <begin position="28"/>
        <end position="187"/>
    </location>
</feature>
<evidence type="ECO:0000313" key="4">
    <source>
        <dbReference type="Proteomes" id="UP000567179"/>
    </source>
</evidence>
<organism evidence="3 4">
    <name type="scientific">Psilocybe cf. subviscida</name>
    <dbReference type="NCBI Taxonomy" id="2480587"/>
    <lineage>
        <taxon>Eukaryota</taxon>
        <taxon>Fungi</taxon>
        <taxon>Dikarya</taxon>
        <taxon>Basidiomycota</taxon>
        <taxon>Agaricomycotina</taxon>
        <taxon>Agaricomycetes</taxon>
        <taxon>Agaricomycetidae</taxon>
        <taxon>Agaricales</taxon>
        <taxon>Agaricineae</taxon>
        <taxon>Strophariaceae</taxon>
        <taxon>Psilocybe</taxon>
    </lineage>
</organism>
<keyword evidence="2" id="KW-1133">Transmembrane helix</keyword>
<evidence type="ECO:0000256" key="2">
    <source>
        <dbReference type="SAM" id="Phobius"/>
    </source>
</evidence>
<feature type="compositionally biased region" description="Basic and acidic residues" evidence="1">
    <location>
        <begin position="46"/>
        <end position="56"/>
    </location>
</feature>
<dbReference type="OrthoDB" id="3266934at2759"/>
<gene>
    <name evidence="3" type="ORF">D9619_005828</name>
</gene>
<dbReference type="AlphaFoldDB" id="A0A8H5BWV7"/>
<keyword evidence="2" id="KW-0472">Membrane</keyword>
<name>A0A8H5BWV7_9AGAR</name>
<keyword evidence="2" id="KW-0812">Transmembrane</keyword>
<protein>
    <submittedName>
        <fullName evidence="3">Uncharacterized protein</fullName>
    </submittedName>
</protein>
<dbReference type="EMBL" id="JAACJJ010000001">
    <property type="protein sequence ID" value="KAF5330798.1"/>
    <property type="molecule type" value="Genomic_DNA"/>
</dbReference>
<feature type="compositionally biased region" description="Low complexity" evidence="1">
    <location>
        <begin position="87"/>
        <end position="119"/>
    </location>
</feature>
<evidence type="ECO:0000256" key="1">
    <source>
        <dbReference type="SAM" id="MobiDB-lite"/>
    </source>
</evidence>
<evidence type="ECO:0000313" key="3">
    <source>
        <dbReference type="EMBL" id="KAF5330798.1"/>
    </source>
</evidence>
<keyword evidence="4" id="KW-1185">Reference proteome</keyword>
<feature type="compositionally biased region" description="Pro residues" evidence="1">
    <location>
        <begin position="120"/>
        <end position="133"/>
    </location>
</feature>
<sequence length="385" mass="38749">MTILQAPYFTALPILEAGALADSPPRLGMMRLKESPPVPSFVRRKHGEDDGGKTEDDGGGGGGGTNGAGGQGPGSQTTSPTRAAPQTTTVTAISTSTRVTISISTKPAVQNNGSSANGPSPSPSPTPEPPQAPTSPTQTGAQAAGGGVKVAPTSQANQDSTSPGTSPAPGSPSSGPPPSPSPGSSSSSVVFVINNPANTTVCDSLLLSWSYVGQSPISLTLAVQEQNSPFANNTASALSSAPSSALPPRILSTNISSSAADYQWSPVDVKEGWYNARAYDTANTTGISASSSPFFVAQGLDTSCLLALGPTQSSTPTASGSPGPNDATSIPVGDIVGIALGVTAGILGLITAFVLPRMRKRDSDSKPLLDSPKTITKKQRPRLLY</sequence>
<feature type="transmembrane region" description="Helical" evidence="2">
    <location>
        <begin position="335"/>
        <end position="355"/>
    </location>
</feature>
<reference evidence="3 4" key="1">
    <citation type="journal article" date="2020" name="ISME J.">
        <title>Uncovering the hidden diversity of litter-decomposition mechanisms in mushroom-forming fungi.</title>
        <authorList>
            <person name="Floudas D."/>
            <person name="Bentzer J."/>
            <person name="Ahren D."/>
            <person name="Johansson T."/>
            <person name="Persson P."/>
            <person name="Tunlid A."/>
        </authorList>
    </citation>
    <scope>NUCLEOTIDE SEQUENCE [LARGE SCALE GENOMIC DNA]</scope>
    <source>
        <strain evidence="3 4">CBS 101986</strain>
    </source>
</reference>
<feature type="compositionally biased region" description="Polar residues" evidence="1">
    <location>
        <begin position="75"/>
        <end position="86"/>
    </location>
</feature>
<dbReference type="Proteomes" id="UP000567179">
    <property type="component" value="Unassembled WGS sequence"/>
</dbReference>
<feature type="compositionally biased region" description="Low complexity" evidence="1">
    <location>
        <begin position="160"/>
        <end position="173"/>
    </location>
</feature>
<feature type="compositionally biased region" description="Gly residues" evidence="1">
    <location>
        <begin position="59"/>
        <end position="73"/>
    </location>
</feature>
<comment type="caution">
    <text evidence="3">The sequence shown here is derived from an EMBL/GenBank/DDBJ whole genome shotgun (WGS) entry which is preliminary data.</text>
</comment>
<accession>A0A8H5BWV7</accession>
<proteinExistence type="predicted"/>